<evidence type="ECO:0000313" key="2">
    <source>
        <dbReference type="Proteomes" id="UP000019141"/>
    </source>
</evidence>
<evidence type="ECO:0000313" key="1">
    <source>
        <dbReference type="EMBL" id="ETW97127.1"/>
    </source>
</evidence>
<dbReference type="Proteomes" id="UP000019141">
    <property type="component" value="Unassembled WGS sequence"/>
</dbReference>
<accession>W4LGJ4</accession>
<dbReference type="InterPro" id="IPR014710">
    <property type="entry name" value="RmlC-like_jellyroll"/>
</dbReference>
<dbReference type="EMBL" id="AZHW01000700">
    <property type="protein sequence ID" value="ETW97127.1"/>
    <property type="molecule type" value="Genomic_DNA"/>
</dbReference>
<organism evidence="1 2">
    <name type="scientific">Entotheonella factor</name>
    <dbReference type="NCBI Taxonomy" id="1429438"/>
    <lineage>
        <taxon>Bacteria</taxon>
        <taxon>Pseudomonadati</taxon>
        <taxon>Nitrospinota/Tectimicrobiota group</taxon>
        <taxon>Candidatus Tectimicrobiota</taxon>
        <taxon>Candidatus Entotheonellia</taxon>
        <taxon>Candidatus Entotheonellales</taxon>
        <taxon>Candidatus Entotheonellaceae</taxon>
        <taxon>Candidatus Entotheonella</taxon>
    </lineage>
</organism>
<dbReference type="Gene3D" id="2.60.120.10">
    <property type="entry name" value="Jelly Rolls"/>
    <property type="match status" value="1"/>
</dbReference>
<dbReference type="SUPFAM" id="SSF51182">
    <property type="entry name" value="RmlC-like cupins"/>
    <property type="match status" value="1"/>
</dbReference>
<reference evidence="1 2" key="1">
    <citation type="journal article" date="2014" name="Nature">
        <title>An environmental bacterial taxon with a large and distinct metabolic repertoire.</title>
        <authorList>
            <person name="Wilson M.C."/>
            <person name="Mori T."/>
            <person name="Ruckert C."/>
            <person name="Uria A.R."/>
            <person name="Helf M.J."/>
            <person name="Takada K."/>
            <person name="Gernert C."/>
            <person name="Steffens U.A."/>
            <person name="Heycke N."/>
            <person name="Schmitt S."/>
            <person name="Rinke C."/>
            <person name="Helfrich E.J."/>
            <person name="Brachmann A.O."/>
            <person name="Gurgui C."/>
            <person name="Wakimoto T."/>
            <person name="Kracht M."/>
            <person name="Crusemann M."/>
            <person name="Hentschel U."/>
            <person name="Abe I."/>
            <person name="Matsunaga S."/>
            <person name="Kalinowski J."/>
            <person name="Takeyama H."/>
            <person name="Piel J."/>
        </authorList>
    </citation>
    <scope>NUCLEOTIDE SEQUENCE [LARGE SCALE GENOMIC DNA]</scope>
    <source>
        <strain evidence="2">TSY1</strain>
    </source>
</reference>
<keyword evidence="2" id="KW-1185">Reference proteome</keyword>
<sequence>MIVRIYTGEDGQTHFEDLNIPADEIENVAIAAGANIVFRRFPADYFSDWHCAPRRQYIMILSGQMEIGIGDGTKRRFGPGDVVLADDMTGQGHTTASVGEPRVSATVAVAE</sequence>
<gene>
    <name evidence="1" type="ORF">ETSY1_23910</name>
</gene>
<comment type="caution">
    <text evidence="1">The sequence shown here is derived from an EMBL/GenBank/DDBJ whole genome shotgun (WGS) entry which is preliminary data.</text>
</comment>
<proteinExistence type="predicted"/>
<dbReference type="AlphaFoldDB" id="W4LGJ4"/>
<dbReference type="HOGENOM" id="CLU_120735_2_0_7"/>
<name>W4LGJ4_ENTF1</name>
<evidence type="ECO:0008006" key="3">
    <source>
        <dbReference type="Google" id="ProtNLM"/>
    </source>
</evidence>
<dbReference type="InterPro" id="IPR011051">
    <property type="entry name" value="RmlC_Cupin_sf"/>
</dbReference>
<protein>
    <recommendedName>
        <fullName evidence="3">Cupin 2 conserved barrel domain-containing protein</fullName>
    </recommendedName>
</protein>